<comment type="similarity">
    <text evidence="2">Belongs to the sorting nexin family.</text>
</comment>
<proteinExistence type="inferred from homology"/>
<dbReference type="InterPro" id="IPR001452">
    <property type="entry name" value="SH3_domain"/>
</dbReference>
<dbReference type="AlphaFoldDB" id="A0A818QKC4"/>
<protein>
    <recommendedName>
        <fullName evidence="12">Sorting nexin</fullName>
    </recommendedName>
</protein>
<evidence type="ECO:0000256" key="7">
    <source>
        <dbReference type="SAM" id="MobiDB-lite"/>
    </source>
</evidence>
<dbReference type="InterPro" id="IPR001683">
    <property type="entry name" value="PX_dom"/>
</dbReference>
<dbReference type="GO" id="GO:0005886">
    <property type="term" value="C:plasma membrane"/>
    <property type="evidence" value="ECO:0007669"/>
    <property type="project" value="TreeGrafter"/>
</dbReference>
<dbReference type="PANTHER" id="PTHR45827:SF1">
    <property type="entry name" value="SORTING NEXIN"/>
    <property type="match status" value="1"/>
</dbReference>
<feature type="domain" description="PX" evidence="9">
    <location>
        <begin position="460"/>
        <end position="571"/>
    </location>
</feature>
<evidence type="ECO:0000313" key="11">
    <source>
        <dbReference type="Proteomes" id="UP000663844"/>
    </source>
</evidence>
<dbReference type="GO" id="GO:0097320">
    <property type="term" value="P:plasma membrane tubulation"/>
    <property type="evidence" value="ECO:0007669"/>
    <property type="project" value="TreeGrafter"/>
</dbReference>
<evidence type="ECO:0000256" key="5">
    <source>
        <dbReference type="ARBA" id="ARBA00023329"/>
    </source>
</evidence>
<feature type="compositionally biased region" description="Polar residues" evidence="7">
    <location>
        <begin position="377"/>
        <end position="400"/>
    </location>
</feature>
<dbReference type="EMBL" id="CAJOAZ010000400">
    <property type="protein sequence ID" value="CAF3638486.1"/>
    <property type="molecule type" value="Genomic_DNA"/>
</dbReference>
<dbReference type="Pfam" id="PF00787">
    <property type="entry name" value="PX"/>
    <property type="match status" value="1"/>
</dbReference>
<dbReference type="PROSITE" id="PS50195">
    <property type="entry name" value="PX"/>
    <property type="match status" value="1"/>
</dbReference>
<dbReference type="PANTHER" id="PTHR45827">
    <property type="entry name" value="SORTING NEXIN"/>
    <property type="match status" value="1"/>
</dbReference>
<evidence type="ECO:0000256" key="6">
    <source>
        <dbReference type="PROSITE-ProRule" id="PRU00192"/>
    </source>
</evidence>
<dbReference type="SUPFAM" id="SSF50044">
    <property type="entry name" value="SH3-domain"/>
    <property type="match status" value="1"/>
</dbReference>
<evidence type="ECO:0000256" key="3">
    <source>
        <dbReference type="ARBA" id="ARBA00022443"/>
    </source>
</evidence>
<dbReference type="GO" id="GO:0016197">
    <property type="term" value="P:endosomal transport"/>
    <property type="evidence" value="ECO:0007669"/>
    <property type="project" value="TreeGrafter"/>
</dbReference>
<dbReference type="Pfam" id="PF10456">
    <property type="entry name" value="BAR_3_WASP_bdg"/>
    <property type="match status" value="1"/>
</dbReference>
<evidence type="ECO:0000256" key="4">
    <source>
        <dbReference type="ARBA" id="ARBA00023136"/>
    </source>
</evidence>
<dbReference type="SMART" id="SM00312">
    <property type="entry name" value="PX"/>
    <property type="match status" value="1"/>
</dbReference>
<evidence type="ECO:0000259" key="8">
    <source>
        <dbReference type="PROSITE" id="PS50002"/>
    </source>
</evidence>
<dbReference type="PRINTS" id="PR00452">
    <property type="entry name" value="SH3DOMAIN"/>
</dbReference>
<dbReference type="PROSITE" id="PS50002">
    <property type="entry name" value="SH3"/>
    <property type="match status" value="1"/>
</dbReference>
<dbReference type="Gene3D" id="2.30.30.40">
    <property type="entry name" value="SH3 Domains"/>
    <property type="match status" value="1"/>
</dbReference>
<dbReference type="Gene3D" id="1.20.1270.60">
    <property type="entry name" value="Arfaptin homology (AH) domain/BAR domain"/>
    <property type="match status" value="1"/>
</dbReference>
<dbReference type="InterPro" id="IPR027267">
    <property type="entry name" value="AH/BAR_dom_sf"/>
</dbReference>
<dbReference type="FunFam" id="3.30.1520.10:FF:000004">
    <property type="entry name" value="Sorting nexin"/>
    <property type="match status" value="1"/>
</dbReference>
<feature type="compositionally biased region" description="Polar residues" evidence="7">
    <location>
        <begin position="348"/>
        <end position="357"/>
    </location>
</feature>
<sequence length="802" mass="90603">MSNSEFKARALYDFVAEGSNELSFNANDILTITSSTAGHGWWYAKSSSGQVGVIPENYVQALADPPEPNEPPPPPPPMSTFTNSNNNYPNLDVFNSNNNVAKSSFPPPYDQHQYMNPNTYNNWQAPEQPAWQAPEQPAWQAPSSPSYQLNEEKFTKPTQPLIFPMDLEINSTNTRTISDNSHDGYITIVDIESTPGLIPNMNSNSLYKRNSASDQSEELYEIIPKTPGSMLSNTNFVHKFSFDFPKTSTIQQQTTPFDDYLIPTSIQQQTPAYISIDNDLSRLNRTDTTNTITPSVSVEPLSLIDSYDLTSTKLQIATSMPESTIASLKKKKKRNFAGFLTLSRKSKNINPRETTGQAGKRDTDSDDSFSDSEYPPHSSNNQNAPTLKTNSGAPQESRTSLAGFENTKAPPRARFFDKHGLDSYLLNGTKGKSSDEHVEITFDDREGGVCWAPNITIPPFTCKIEEPSKGTKLGGLKAFMEYKIQAQTPGSRIVGRRYKQFDWLHEQLVNKFRFICIPPLPGKQIAGRFEQEFIEERRRQLELWLNRICRHPVLCASFPVQHFVTCELTEKHNKDWKAGKRRIEKDDFREASWLQCVSLKNTGLSDSNIVSQIDTFSQQQPGLESQLKNLSQGLTKYVERHTEVYERDIQRIGELYSKVHQAVQLDTKTPGNKDLSHSIQAISTSYNDIAALYGAKGIKGLRDFNERIQEYIGLLACFPSILSIQRSATEFMRTVQQRGQTDLANALHRNLVLNHVVLAEINYFQNEKVNDLNNYLKALVDEQIQFYENIVSELRTSSATFK</sequence>
<keyword evidence="3 6" id="KW-0728">SH3 domain</keyword>
<comment type="subcellular location">
    <subcellularLocation>
        <location evidence="1">Cytoplasmic vesicle membrane</location>
    </subcellularLocation>
</comment>
<dbReference type="InterPro" id="IPR036871">
    <property type="entry name" value="PX_dom_sf"/>
</dbReference>
<evidence type="ECO:0000256" key="2">
    <source>
        <dbReference type="ARBA" id="ARBA00010883"/>
    </source>
</evidence>
<reference evidence="10" key="1">
    <citation type="submission" date="2021-02" db="EMBL/GenBank/DDBJ databases">
        <authorList>
            <person name="Nowell W R."/>
        </authorList>
    </citation>
    <scope>NUCLEOTIDE SEQUENCE</scope>
</reference>
<dbReference type="GO" id="GO:0035091">
    <property type="term" value="F:phosphatidylinositol binding"/>
    <property type="evidence" value="ECO:0007669"/>
    <property type="project" value="InterPro"/>
</dbReference>
<feature type="compositionally biased region" description="Pro residues" evidence="7">
    <location>
        <begin position="65"/>
        <end position="78"/>
    </location>
</feature>
<dbReference type="SMART" id="SM00326">
    <property type="entry name" value="SH3"/>
    <property type="match status" value="1"/>
</dbReference>
<dbReference type="InterPro" id="IPR019497">
    <property type="entry name" value="Sorting_nexin_WASP-bd-dom"/>
</dbReference>
<dbReference type="Pfam" id="PF00018">
    <property type="entry name" value="SH3_1"/>
    <property type="match status" value="1"/>
</dbReference>
<evidence type="ECO:0000259" key="9">
    <source>
        <dbReference type="PROSITE" id="PS50195"/>
    </source>
</evidence>
<dbReference type="Gene3D" id="3.30.1520.10">
    <property type="entry name" value="Phox-like domain"/>
    <property type="match status" value="1"/>
</dbReference>
<dbReference type="InterPro" id="IPR036028">
    <property type="entry name" value="SH3-like_dom_sf"/>
</dbReference>
<feature type="region of interest" description="Disordered" evidence="7">
    <location>
        <begin position="342"/>
        <end position="414"/>
    </location>
</feature>
<comment type="caution">
    <text evidence="10">The sequence shown here is derived from an EMBL/GenBank/DDBJ whole genome shotgun (WGS) entry which is preliminary data.</text>
</comment>
<dbReference type="Proteomes" id="UP000663844">
    <property type="component" value="Unassembled WGS sequence"/>
</dbReference>
<accession>A0A818QKC4</accession>
<keyword evidence="5" id="KW-0968">Cytoplasmic vesicle</keyword>
<organism evidence="10 11">
    <name type="scientific">Adineta steineri</name>
    <dbReference type="NCBI Taxonomy" id="433720"/>
    <lineage>
        <taxon>Eukaryota</taxon>
        <taxon>Metazoa</taxon>
        <taxon>Spiralia</taxon>
        <taxon>Gnathifera</taxon>
        <taxon>Rotifera</taxon>
        <taxon>Eurotatoria</taxon>
        <taxon>Bdelloidea</taxon>
        <taxon>Adinetida</taxon>
        <taxon>Adinetidae</taxon>
        <taxon>Adineta</taxon>
    </lineage>
</organism>
<evidence type="ECO:0008006" key="12">
    <source>
        <dbReference type="Google" id="ProtNLM"/>
    </source>
</evidence>
<dbReference type="GO" id="GO:0006897">
    <property type="term" value="P:endocytosis"/>
    <property type="evidence" value="ECO:0007669"/>
    <property type="project" value="TreeGrafter"/>
</dbReference>
<dbReference type="GO" id="GO:0030659">
    <property type="term" value="C:cytoplasmic vesicle membrane"/>
    <property type="evidence" value="ECO:0007669"/>
    <property type="project" value="UniProtKB-SubCell"/>
</dbReference>
<gene>
    <name evidence="10" type="ORF">OXD698_LOCUS8336</name>
</gene>
<feature type="region of interest" description="Disordered" evidence="7">
    <location>
        <begin position="62"/>
        <end position="86"/>
    </location>
</feature>
<evidence type="ECO:0000313" key="10">
    <source>
        <dbReference type="EMBL" id="CAF3638486.1"/>
    </source>
</evidence>
<keyword evidence="4" id="KW-0472">Membrane</keyword>
<evidence type="ECO:0000256" key="1">
    <source>
        <dbReference type="ARBA" id="ARBA00004156"/>
    </source>
</evidence>
<feature type="domain" description="SH3" evidence="8">
    <location>
        <begin position="3"/>
        <end position="64"/>
    </location>
</feature>
<dbReference type="SUPFAM" id="SSF64268">
    <property type="entry name" value="PX domain"/>
    <property type="match status" value="1"/>
</dbReference>
<name>A0A818QKC4_9BILA</name>